<proteinExistence type="predicted"/>
<dbReference type="EMBL" id="MW030557">
    <property type="protein sequence ID" value="QPI16341.1"/>
    <property type="molecule type" value="Genomic_DNA"/>
</dbReference>
<name>A0A7S9SUM3_9VIRU</name>
<evidence type="ECO:0000313" key="1">
    <source>
        <dbReference type="EMBL" id="QPI16341.1"/>
    </source>
</evidence>
<reference evidence="1" key="1">
    <citation type="submission" date="2020-08" db="EMBL/GenBank/DDBJ databases">
        <title>Bridging the membrane lipid divide: bacteria of the FCB group superphylum have the potential to synthesize archaeal ether lipids.</title>
        <authorList>
            <person name="Villanueva L."/>
            <person name="von Meijenfeldt F.A.B."/>
            <person name="Westbye A.B."/>
            <person name="Yadav S."/>
            <person name="Hopmans E.C."/>
            <person name="Dutilh B.E."/>
            <person name="Sinninghe Damste J.S."/>
        </authorList>
    </citation>
    <scope>NUCLEOTIDE SEQUENCE</scope>
    <source>
        <strain evidence="1">NIOZ-UU157</strain>
    </source>
</reference>
<organism evidence="1">
    <name type="scientific">Virus NIOZ-UU157</name>
    <dbReference type="NCBI Taxonomy" id="2763269"/>
    <lineage>
        <taxon>Viruses</taxon>
    </lineage>
</organism>
<accession>A0A7S9SUM3</accession>
<gene>
    <name evidence="1" type="ORF">NIOZUU157_00231</name>
</gene>
<protein>
    <submittedName>
        <fullName evidence="1">Uncharacterized protein</fullName>
    </submittedName>
</protein>
<sequence length="43" mass="4946">MTDELRDRINQFNEIKYGSNDNETRIVFATLKPVETVTTASKV</sequence>